<dbReference type="Proteomes" id="UP000219621">
    <property type="component" value="Unassembled WGS sequence"/>
</dbReference>
<reference evidence="2 3" key="1">
    <citation type="submission" date="2017-09" db="EMBL/GenBank/DDBJ databases">
        <authorList>
            <person name="Ehlers B."/>
            <person name="Leendertz F.H."/>
        </authorList>
    </citation>
    <scope>NUCLEOTIDE SEQUENCE [LARGE SCALE GENOMIC DNA]</scope>
    <source>
        <strain evidence="2 3">USBA 140</strain>
    </source>
</reference>
<gene>
    <name evidence="2" type="ORF">SAMN05421508_109153</name>
</gene>
<dbReference type="RefSeq" id="WP_097280807.1">
    <property type="nucleotide sequence ID" value="NZ_OCNJ01000009.1"/>
</dbReference>
<accession>A0A286GW01</accession>
<keyword evidence="1" id="KW-0732">Signal</keyword>
<evidence type="ECO:0000313" key="3">
    <source>
        <dbReference type="Proteomes" id="UP000219621"/>
    </source>
</evidence>
<dbReference type="AlphaFoldDB" id="A0A286GW01"/>
<evidence type="ECO:0000256" key="1">
    <source>
        <dbReference type="SAM" id="SignalP"/>
    </source>
</evidence>
<evidence type="ECO:0000313" key="2">
    <source>
        <dbReference type="EMBL" id="SOD99737.1"/>
    </source>
</evidence>
<proteinExistence type="predicted"/>
<sequence length="149" mass="15436">MRRIAVLAAALLLGAAGTGAAFGFGGTAQAVKTSHGAVVGDRGAYADLVTLVTAAPVDAALPPDATAPLREAVADLAHDASLRCERIDHLLRRPQEHPAYMVISAVCDRDGERARLVNVLLFPTGRAAVLPMGDVTVEDGPDGPRLFAF</sequence>
<dbReference type="EMBL" id="OCNJ01000009">
    <property type="protein sequence ID" value="SOD99737.1"/>
    <property type="molecule type" value="Genomic_DNA"/>
</dbReference>
<protein>
    <submittedName>
        <fullName evidence="2">Uncharacterized protein</fullName>
    </submittedName>
</protein>
<feature type="chain" id="PRO_5012899826" evidence="1">
    <location>
        <begin position="21"/>
        <end position="149"/>
    </location>
</feature>
<feature type="signal peptide" evidence="1">
    <location>
        <begin position="1"/>
        <end position="20"/>
    </location>
</feature>
<name>A0A286GW01_9PROT</name>
<keyword evidence="3" id="KW-1185">Reference proteome</keyword>
<organism evidence="2 3">
    <name type="scientific">Caenispirillum bisanense</name>
    <dbReference type="NCBI Taxonomy" id="414052"/>
    <lineage>
        <taxon>Bacteria</taxon>
        <taxon>Pseudomonadati</taxon>
        <taxon>Pseudomonadota</taxon>
        <taxon>Alphaproteobacteria</taxon>
        <taxon>Rhodospirillales</taxon>
        <taxon>Novispirillaceae</taxon>
        <taxon>Caenispirillum</taxon>
    </lineage>
</organism>